<dbReference type="AlphaFoldDB" id="A0A1V6VL26"/>
<organism evidence="1 2">
    <name type="scientific">Penicillium nalgiovense</name>
    <dbReference type="NCBI Taxonomy" id="60175"/>
    <lineage>
        <taxon>Eukaryota</taxon>
        <taxon>Fungi</taxon>
        <taxon>Dikarya</taxon>
        <taxon>Ascomycota</taxon>
        <taxon>Pezizomycotina</taxon>
        <taxon>Eurotiomycetes</taxon>
        <taxon>Eurotiomycetidae</taxon>
        <taxon>Eurotiales</taxon>
        <taxon>Aspergillaceae</taxon>
        <taxon>Penicillium</taxon>
    </lineage>
</organism>
<sequence length="40" mass="4387">MVFAPQGHLRVTLMRCGARSTAPAGRNLRTCTAQMEVQVQ</sequence>
<protein>
    <submittedName>
        <fullName evidence="1">Uncharacterized protein</fullName>
    </submittedName>
</protein>
<comment type="caution">
    <text evidence="1">The sequence shown here is derived from an EMBL/GenBank/DDBJ whole genome shotgun (WGS) entry which is preliminary data.</text>
</comment>
<feature type="non-terminal residue" evidence="1">
    <location>
        <position position="40"/>
    </location>
</feature>
<dbReference type="Proteomes" id="UP000191691">
    <property type="component" value="Unassembled WGS sequence"/>
</dbReference>
<gene>
    <name evidence="1" type="ORF">PENNAL_c0512G01733</name>
</gene>
<evidence type="ECO:0000313" key="2">
    <source>
        <dbReference type="Proteomes" id="UP000191691"/>
    </source>
</evidence>
<accession>A0A1V6VL26</accession>
<keyword evidence="2" id="KW-1185">Reference proteome</keyword>
<dbReference type="EMBL" id="MOOB01000512">
    <property type="protein sequence ID" value="OQE51342.1"/>
    <property type="molecule type" value="Genomic_DNA"/>
</dbReference>
<evidence type="ECO:0000313" key="1">
    <source>
        <dbReference type="EMBL" id="OQE51342.1"/>
    </source>
</evidence>
<reference evidence="2" key="1">
    <citation type="journal article" date="2017" name="Nat. Microbiol.">
        <title>Global analysis of biosynthetic gene clusters reveals vast potential of secondary metabolite production in Penicillium species.</title>
        <authorList>
            <person name="Nielsen J.C."/>
            <person name="Grijseels S."/>
            <person name="Prigent S."/>
            <person name="Ji B."/>
            <person name="Dainat J."/>
            <person name="Nielsen K.F."/>
            <person name="Frisvad J.C."/>
            <person name="Workman M."/>
            <person name="Nielsen J."/>
        </authorList>
    </citation>
    <scope>NUCLEOTIDE SEQUENCE [LARGE SCALE GENOMIC DNA]</scope>
    <source>
        <strain evidence="2">IBT 13039</strain>
    </source>
</reference>
<proteinExistence type="predicted"/>
<name>A0A1V6VL26_PENNA</name>